<evidence type="ECO:0000256" key="2">
    <source>
        <dbReference type="ARBA" id="ARBA00007400"/>
    </source>
</evidence>
<evidence type="ECO:0000313" key="10">
    <source>
        <dbReference type="Proteomes" id="UP000004594"/>
    </source>
</evidence>
<evidence type="ECO:0000259" key="8">
    <source>
        <dbReference type="Pfam" id="PF01757"/>
    </source>
</evidence>
<feature type="transmembrane region" description="Helical" evidence="7">
    <location>
        <begin position="288"/>
        <end position="305"/>
    </location>
</feature>
<feature type="transmembrane region" description="Helical" evidence="7">
    <location>
        <begin position="124"/>
        <end position="143"/>
    </location>
</feature>
<protein>
    <recommendedName>
        <fullName evidence="8">Acyltransferase 3 domain-containing protein</fullName>
    </recommendedName>
</protein>
<feature type="domain" description="Acyltransferase 3" evidence="8">
    <location>
        <begin position="14"/>
        <end position="344"/>
    </location>
</feature>
<comment type="caution">
    <text evidence="9">The sequence shown here is derived from an EMBL/GenBank/DDBJ whole genome shotgun (WGS) entry which is preliminary data.</text>
</comment>
<evidence type="ECO:0000256" key="6">
    <source>
        <dbReference type="ARBA" id="ARBA00023136"/>
    </source>
</evidence>
<feature type="transmembrane region" description="Helical" evidence="7">
    <location>
        <begin position="155"/>
        <end position="177"/>
    </location>
</feature>
<keyword evidence="4 7" id="KW-0812">Transmembrane</keyword>
<dbReference type="InterPro" id="IPR002656">
    <property type="entry name" value="Acyl_transf_3_dom"/>
</dbReference>
<dbReference type="AlphaFoldDB" id="E4L8S3"/>
<evidence type="ECO:0000256" key="1">
    <source>
        <dbReference type="ARBA" id="ARBA00004651"/>
    </source>
</evidence>
<keyword evidence="6 7" id="KW-0472">Membrane</keyword>
<feature type="transmembrane region" description="Helical" evidence="7">
    <location>
        <begin position="49"/>
        <end position="74"/>
    </location>
</feature>
<feature type="transmembrane region" description="Helical" evidence="7">
    <location>
        <begin position="12"/>
        <end position="29"/>
    </location>
</feature>
<evidence type="ECO:0000256" key="7">
    <source>
        <dbReference type="SAM" id="Phobius"/>
    </source>
</evidence>
<feature type="transmembrane region" description="Helical" evidence="7">
    <location>
        <begin position="219"/>
        <end position="240"/>
    </location>
</feature>
<dbReference type="eggNOG" id="COG3274">
    <property type="taxonomic scope" value="Bacteria"/>
</dbReference>
<dbReference type="Pfam" id="PF01757">
    <property type="entry name" value="Acyl_transf_3"/>
    <property type="match status" value="1"/>
</dbReference>
<dbReference type="EMBL" id="AENT01000016">
    <property type="protein sequence ID" value="EFR42798.1"/>
    <property type="molecule type" value="Genomic_DNA"/>
</dbReference>
<comment type="similarity">
    <text evidence="2">Belongs to the acyltransferase 3 family.</text>
</comment>
<feature type="transmembrane region" description="Helical" evidence="7">
    <location>
        <begin position="325"/>
        <end position="348"/>
    </location>
</feature>
<name>E4L8S3_9FIRM</name>
<dbReference type="GO" id="GO:0009246">
    <property type="term" value="P:enterobacterial common antigen biosynthetic process"/>
    <property type="evidence" value="ECO:0007669"/>
    <property type="project" value="TreeGrafter"/>
</dbReference>
<evidence type="ECO:0000256" key="4">
    <source>
        <dbReference type="ARBA" id="ARBA00022692"/>
    </source>
</evidence>
<keyword evidence="5 7" id="KW-1133">Transmembrane helix</keyword>
<evidence type="ECO:0000256" key="5">
    <source>
        <dbReference type="ARBA" id="ARBA00022989"/>
    </source>
</evidence>
<dbReference type="PANTHER" id="PTHR40074:SF2">
    <property type="entry name" value="O-ACETYLTRANSFERASE WECH"/>
    <property type="match status" value="1"/>
</dbReference>
<accession>E4L8S3</accession>
<dbReference type="GO" id="GO:0005886">
    <property type="term" value="C:plasma membrane"/>
    <property type="evidence" value="ECO:0007669"/>
    <property type="project" value="UniProtKB-SubCell"/>
</dbReference>
<evidence type="ECO:0000256" key="3">
    <source>
        <dbReference type="ARBA" id="ARBA00022475"/>
    </source>
</evidence>
<keyword evidence="3" id="KW-1003">Cell membrane</keyword>
<dbReference type="OrthoDB" id="9810469at2"/>
<feature type="transmembrane region" description="Helical" evidence="7">
    <location>
        <begin position="86"/>
        <end position="104"/>
    </location>
</feature>
<sequence>MNLSIKTKTRLLHIDFLRILCIFLVMFTHTSTSGFSLYLNKINSNWFPLYIIIPFWIKTAVPIFFMISGALLLKKEEPLSVIFKKRIWRFAQVLIIFSFINYLYNYRNFNISLFSSLLYSQTLATAYYFLYIYMSFLLMLPIWRALVKNLTNKIFIYLISLNLFFVGFIPVFSFLIFKGTAEINWFINPLLAVSEPSFYFIIGYWIENVLPDHWLTKKNLLYLFIAAMCGTIISALMTYYHGIIANGLTEAISERFYDSFLFLNTAFIYCFFKWFFIHHKIPRFYKKAIFSLSTLAFGIMLFDDIARRLTGIIFEKYLIKFLPNWPLTAAFIWIISGFCLGAVITYFIKKIPYFKKLI</sequence>
<proteinExistence type="inferred from homology"/>
<dbReference type="PANTHER" id="PTHR40074">
    <property type="entry name" value="O-ACETYLTRANSFERASE WECH"/>
    <property type="match status" value="1"/>
</dbReference>
<gene>
    <name evidence="9" type="ORF">HMPREF9220_0993</name>
</gene>
<dbReference type="GO" id="GO:0016413">
    <property type="term" value="F:O-acetyltransferase activity"/>
    <property type="evidence" value="ECO:0007669"/>
    <property type="project" value="TreeGrafter"/>
</dbReference>
<evidence type="ECO:0000313" key="9">
    <source>
        <dbReference type="EMBL" id="EFR42798.1"/>
    </source>
</evidence>
<feature type="transmembrane region" description="Helical" evidence="7">
    <location>
        <begin position="183"/>
        <end position="207"/>
    </location>
</feature>
<feature type="transmembrane region" description="Helical" evidence="7">
    <location>
        <begin position="260"/>
        <end position="276"/>
    </location>
</feature>
<dbReference type="RefSeq" id="WP_007554559.1">
    <property type="nucleotide sequence ID" value="NZ_AENT01000016.1"/>
</dbReference>
<reference evidence="9 10" key="1">
    <citation type="submission" date="2010-11" db="EMBL/GenBank/DDBJ databases">
        <authorList>
            <person name="Durkin A.S."/>
            <person name="Madupu R."/>
            <person name="Torralba M."/>
            <person name="Gillis M."/>
            <person name="Methe B."/>
            <person name="Sutton G."/>
            <person name="Nelson K.E."/>
        </authorList>
    </citation>
    <scope>NUCLEOTIDE SEQUENCE [LARGE SCALE GENOMIC DNA]</scope>
    <source>
        <strain evidence="9 10">UPII 345-E</strain>
    </source>
</reference>
<comment type="subcellular location">
    <subcellularLocation>
        <location evidence="1">Cell membrane</location>
        <topology evidence="1">Multi-pass membrane protein</topology>
    </subcellularLocation>
</comment>
<organism evidence="9 10">
    <name type="scientific">Dialister micraerophilus UPII 345-E</name>
    <dbReference type="NCBI Taxonomy" id="910314"/>
    <lineage>
        <taxon>Bacteria</taxon>
        <taxon>Bacillati</taxon>
        <taxon>Bacillota</taxon>
        <taxon>Negativicutes</taxon>
        <taxon>Veillonellales</taxon>
        <taxon>Veillonellaceae</taxon>
        <taxon>Dialister</taxon>
    </lineage>
</organism>
<dbReference type="Proteomes" id="UP000004594">
    <property type="component" value="Unassembled WGS sequence"/>
</dbReference>